<dbReference type="GO" id="GO:0000976">
    <property type="term" value="F:transcription cis-regulatory region binding"/>
    <property type="evidence" value="ECO:0007669"/>
    <property type="project" value="TreeGrafter"/>
</dbReference>
<evidence type="ECO:0000256" key="2">
    <source>
        <dbReference type="PROSITE-ProRule" id="PRU00335"/>
    </source>
</evidence>
<dbReference type="InterPro" id="IPR001647">
    <property type="entry name" value="HTH_TetR"/>
</dbReference>
<dbReference type="PRINTS" id="PR00455">
    <property type="entry name" value="HTHTETR"/>
</dbReference>
<dbReference type="OrthoDB" id="9809772at2"/>
<dbReference type="Pfam" id="PF17937">
    <property type="entry name" value="TetR_C_28"/>
    <property type="match status" value="1"/>
</dbReference>
<dbReference type="InterPro" id="IPR009057">
    <property type="entry name" value="Homeodomain-like_sf"/>
</dbReference>
<dbReference type="PANTHER" id="PTHR30055">
    <property type="entry name" value="HTH-TYPE TRANSCRIPTIONAL REGULATOR RUTR"/>
    <property type="match status" value="1"/>
</dbReference>
<dbReference type="EMBL" id="LANJ01000016">
    <property type="protein sequence ID" value="KKC37882.1"/>
    <property type="molecule type" value="Genomic_DNA"/>
</dbReference>
<dbReference type="PANTHER" id="PTHR30055:SF148">
    <property type="entry name" value="TETR-FAMILY TRANSCRIPTIONAL REGULATOR"/>
    <property type="match status" value="1"/>
</dbReference>
<dbReference type="SUPFAM" id="SSF46689">
    <property type="entry name" value="Homeodomain-like"/>
    <property type="match status" value="1"/>
</dbReference>
<gene>
    <name evidence="4" type="ORF">WH87_09420</name>
</gene>
<dbReference type="InterPro" id="IPR041479">
    <property type="entry name" value="TetR_CgmR_C"/>
</dbReference>
<comment type="caution">
    <text evidence="4">The sequence shown here is derived from an EMBL/GenBank/DDBJ whole genome shotgun (WGS) entry which is preliminary data.</text>
</comment>
<evidence type="ECO:0000313" key="5">
    <source>
        <dbReference type="Proteomes" id="UP000033411"/>
    </source>
</evidence>
<evidence type="ECO:0000259" key="3">
    <source>
        <dbReference type="PROSITE" id="PS50977"/>
    </source>
</evidence>
<keyword evidence="5" id="KW-1185">Reference proteome</keyword>
<name>A0A0F5QA59_9HYPH</name>
<dbReference type="PROSITE" id="PS50977">
    <property type="entry name" value="HTH_TETR_2"/>
    <property type="match status" value="1"/>
</dbReference>
<dbReference type="AlphaFoldDB" id="A0A0F5QA59"/>
<dbReference type="GO" id="GO:0003700">
    <property type="term" value="F:DNA-binding transcription factor activity"/>
    <property type="evidence" value="ECO:0007669"/>
    <property type="project" value="TreeGrafter"/>
</dbReference>
<organism evidence="4 5">
    <name type="scientific">Devosia epidermidihirudinis</name>
    <dbReference type="NCBI Taxonomy" id="1293439"/>
    <lineage>
        <taxon>Bacteria</taxon>
        <taxon>Pseudomonadati</taxon>
        <taxon>Pseudomonadota</taxon>
        <taxon>Alphaproteobacteria</taxon>
        <taxon>Hyphomicrobiales</taxon>
        <taxon>Devosiaceae</taxon>
        <taxon>Devosia</taxon>
    </lineage>
</organism>
<dbReference type="PATRIC" id="fig|1293439.3.peg.1460"/>
<dbReference type="RefSeq" id="WP_046139360.1">
    <property type="nucleotide sequence ID" value="NZ_LANJ01000016.1"/>
</dbReference>
<dbReference type="InterPro" id="IPR050109">
    <property type="entry name" value="HTH-type_TetR-like_transc_reg"/>
</dbReference>
<proteinExistence type="predicted"/>
<feature type="DNA-binding region" description="H-T-H motif" evidence="2">
    <location>
        <begin position="29"/>
        <end position="48"/>
    </location>
</feature>
<dbReference type="STRING" id="1293439.WH87_09420"/>
<evidence type="ECO:0000313" key="4">
    <source>
        <dbReference type="EMBL" id="KKC37882.1"/>
    </source>
</evidence>
<sequence length="181" mass="19812">MGRRQTIDRGALLDAAEKVVLRDGPASLTMDAVAKEAGVSKGGVLYAFVTKDALIDALMGRVFDSYDRLVADYLAREGGLPHAQIRAHVDANRHEDAATHARGIALMASFIRSPAYQESSRAFYRDLFSQIDPATERGRKARLALLAVEGAFVVRGFAFYPFSDAEWQSIHDDIVSLLLEG</sequence>
<protein>
    <recommendedName>
        <fullName evidence="3">HTH tetR-type domain-containing protein</fullName>
    </recommendedName>
</protein>
<evidence type="ECO:0000256" key="1">
    <source>
        <dbReference type="ARBA" id="ARBA00023125"/>
    </source>
</evidence>
<dbReference type="Gene3D" id="1.10.357.10">
    <property type="entry name" value="Tetracycline Repressor, domain 2"/>
    <property type="match status" value="1"/>
</dbReference>
<reference evidence="4 5" key="1">
    <citation type="submission" date="2015-03" db="EMBL/GenBank/DDBJ databases">
        <authorList>
            <person name="Lepp D."/>
            <person name="Hassan Y.I."/>
            <person name="Li X.-Z."/>
            <person name="Zhou T."/>
        </authorList>
    </citation>
    <scope>NUCLEOTIDE SEQUENCE [LARGE SCALE GENOMIC DNA]</scope>
    <source>
        <strain evidence="4 5">E84</strain>
    </source>
</reference>
<dbReference type="Pfam" id="PF00440">
    <property type="entry name" value="TetR_N"/>
    <property type="match status" value="1"/>
</dbReference>
<dbReference type="Proteomes" id="UP000033411">
    <property type="component" value="Unassembled WGS sequence"/>
</dbReference>
<accession>A0A0F5QA59</accession>
<feature type="domain" description="HTH tetR-type" evidence="3">
    <location>
        <begin position="6"/>
        <end position="66"/>
    </location>
</feature>
<keyword evidence="1 2" id="KW-0238">DNA-binding</keyword>